<dbReference type="Proteomes" id="UP000092716">
    <property type="component" value="Chromosome 7"/>
</dbReference>
<evidence type="ECO:0000256" key="1">
    <source>
        <dbReference type="SAM" id="Phobius"/>
    </source>
</evidence>
<dbReference type="GeneID" id="30908625"/>
<dbReference type="RefSeq" id="XP_019914100.1">
    <property type="nucleotide sequence ID" value="XM_020058708.1"/>
</dbReference>
<evidence type="ECO:0000313" key="3">
    <source>
        <dbReference type="EMBL" id="ANQ07405.1"/>
    </source>
</evidence>
<feature type="chain" id="PRO_5008521355" description="Transmembrane protein" evidence="2">
    <location>
        <begin position="22"/>
        <end position="97"/>
    </location>
</feature>
<dbReference type="KEGG" id="pcot:PCOAH_00018990"/>
<feature type="signal peptide" evidence="2">
    <location>
        <begin position="1"/>
        <end position="21"/>
    </location>
</feature>
<accession>A0A1B1DXS6</accession>
<dbReference type="EMBL" id="CP016245">
    <property type="protein sequence ID" value="ANQ07405.1"/>
    <property type="molecule type" value="Genomic_DNA"/>
</dbReference>
<keyword evidence="1" id="KW-1133">Transmembrane helix</keyword>
<organism evidence="3 4">
    <name type="scientific">Plasmodium coatneyi</name>
    <dbReference type="NCBI Taxonomy" id="208452"/>
    <lineage>
        <taxon>Eukaryota</taxon>
        <taxon>Sar</taxon>
        <taxon>Alveolata</taxon>
        <taxon>Apicomplexa</taxon>
        <taxon>Aconoidasida</taxon>
        <taxon>Haemosporida</taxon>
        <taxon>Plasmodiidae</taxon>
        <taxon>Plasmodium</taxon>
    </lineage>
</organism>
<dbReference type="OrthoDB" id="375824at2759"/>
<proteinExistence type="predicted"/>
<reference evidence="4" key="1">
    <citation type="submission" date="2016-06" db="EMBL/GenBank/DDBJ databases">
        <title>First high quality genome sequence of Plasmodium coatneyi using continuous long reads from single molecule, real-time sequencing.</title>
        <authorList>
            <person name="Chien J.-T."/>
            <person name="Pakala S.B."/>
            <person name="Geraldo J.A."/>
            <person name="Lapp S.A."/>
            <person name="Barnwell J.W."/>
            <person name="Kissinger J.C."/>
            <person name="Galinski M.R."/>
            <person name="Humphrey J.C."/>
        </authorList>
    </citation>
    <scope>NUCLEOTIDE SEQUENCE [LARGE SCALE GENOMIC DNA]</scope>
    <source>
        <strain evidence="4">Hackeri</strain>
    </source>
</reference>
<protein>
    <recommendedName>
        <fullName evidence="5">Transmembrane protein</fullName>
    </recommendedName>
</protein>
<evidence type="ECO:0008006" key="5">
    <source>
        <dbReference type="Google" id="ProtNLM"/>
    </source>
</evidence>
<dbReference type="PROSITE" id="PS51257">
    <property type="entry name" value="PROKAR_LIPOPROTEIN"/>
    <property type="match status" value="1"/>
</dbReference>
<sequence length="97" mass="11157">MEFSNRLSLFILLICSALIAAYSCGDANQKPSTKVPLDPRILELSTRVEKEKRLHNLIFLSIFSGTIITILLSTVGFVVDDYVKQFKWREQHTRRKS</sequence>
<gene>
    <name evidence="3" type="ORF">PCOAH_00018990</name>
</gene>
<name>A0A1B1DXS6_9APIC</name>
<dbReference type="AlphaFoldDB" id="A0A1B1DXS6"/>
<dbReference type="VEuPathDB" id="PlasmoDB:PCOAH_00018990"/>
<keyword evidence="2" id="KW-0732">Signal</keyword>
<evidence type="ECO:0000313" key="4">
    <source>
        <dbReference type="Proteomes" id="UP000092716"/>
    </source>
</evidence>
<feature type="transmembrane region" description="Helical" evidence="1">
    <location>
        <begin position="57"/>
        <end position="79"/>
    </location>
</feature>
<keyword evidence="4" id="KW-1185">Reference proteome</keyword>
<keyword evidence="1" id="KW-0472">Membrane</keyword>
<evidence type="ECO:0000256" key="2">
    <source>
        <dbReference type="SAM" id="SignalP"/>
    </source>
</evidence>
<keyword evidence="1" id="KW-0812">Transmembrane</keyword>